<dbReference type="GO" id="GO:0032955">
    <property type="term" value="P:regulation of division septum assembly"/>
    <property type="evidence" value="ECO:0007669"/>
    <property type="project" value="TreeGrafter"/>
</dbReference>
<evidence type="ECO:0000256" key="1">
    <source>
        <dbReference type="ARBA" id="ARBA00022658"/>
    </source>
</evidence>
<dbReference type="PROSITE" id="PS50010">
    <property type="entry name" value="DH_2"/>
    <property type="match status" value="1"/>
</dbReference>
<keyword evidence="1" id="KW-0344">Guanine-nucleotide releasing factor</keyword>
<dbReference type="SMART" id="SM00721">
    <property type="entry name" value="BAR"/>
    <property type="match status" value="1"/>
</dbReference>
<feature type="region of interest" description="Disordered" evidence="2">
    <location>
        <begin position="710"/>
        <end position="735"/>
    </location>
</feature>
<dbReference type="CDD" id="cd00160">
    <property type="entry name" value="RhoGEF"/>
    <property type="match status" value="1"/>
</dbReference>
<dbReference type="InterPro" id="IPR004148">
    <property type="entry name" value="BAR_dom"/>
</dbReference>
<dbReference type="PANTHER" id="PTHR22834">
    <property type="entry name" value="NUCLEAR FUSION PROTEIN FUS2"/>
    <property type="match status" value="1"/>
</dbReference>
<feature type="region of interest" description="Disordered" evidence="2">
    <location>
        <begin position="74"/>
        <end position="192"/>
    </location>
</feature>
<evidence type="ECO:0000256" key="2">
    <source>
        <dbReference type="SAM" id="MobiDB-lite"/>
    </source>
</evidence>
<feature type="compositionally biased region" description="Low complexity" evidence="2">
    <location>
        <begin position="486"/>
        <end position="500"/>
    </location>
</feature>
<dbReference type="Proteomes" id="UP000311382">
    <property type="component" value="Unassembled WGS sequence"/>
</dbReference>
<dbReference type="Gene3D" id="1.20.900.10">
    <property type="entry name" value="Dbl homology (DH) domain"/>
    <property type="match status" value="1"/>
</dbReference>
<comment type="caution">
    <text evidence="4">The sequence shown here is derived from an EMBL/GenBank/DDBJ whole genome shotgun (WGS) entry which is preliminary data.</text>
</comment>
<dbReference type="InterPro" id="IPR051492">
    <property type="entry name" value="Dynamin-Rho_GEF"/>
</dbReference>
<dbReference type="GO" id="GO:0005085">
    <property type="term" value="F:guanyl-nucleotide exchange factor activity"/>
    <property type="evidence" value="ECO:0007669"/>
    <property type="project" value="UniProtKB-KW"/>
</dbReference>
<dbReference type="OrthoDB" id="10256089at2759"/>
<feature type="compositionally biased region" description="Polar residues" evidence="2">
    <location>
        <begin position="1154"/>
        <end position="1175"/>
    </location>
</feature>
<accession>A0A5C5FQ37</accession>
<feature type="compositionally biased region" description="Basic and acidic residues" evidence="2">
    <location>
        <begin position="284"/>
        <end position="300"/>
    </location>
</feature>
<dbReference type="SUPFAM" id="SSF48065">
    <property type="entry name" value="DBL homology domain (DH-domain)"/>
    <property type="match status" value="1"/>
</dbReference>
<dbReference type="GO" id="GO:0005737">
    <property type="term" value="C:cytoplasm"/>
    <property type="evidence" value="ECO:0007669"/>
    <property type="project" value="InterPro"/>
</dbReference>
<dbReference type="InterPro" id="IPR000219">
    <property type="entry name" value="DH_dom"/>
</dbReference>
<dbReference type="Gene3D" id="1.20.1270.60">
    <property type="entry name" value="Arfaptin homology (AH) domain/BAR domain"/>
    <property type="match status" value="1"/>
</dbReference>
<feature type="compositionally biased region" description="Basic and acidic residues" evidence="2">
    <location>
        <begin position="1120"/>
        <end position="1133"/>
    </location>
</feature>
<feature type="compositionally biased region" description="Basic and acidic residues" evidence="2">
    <location>
        <begin position="1027"/>
        <end position="1036"/>
    </location>
</feature>
<feature type="compositionally biased region" description="Low complexity" evidence="2">
    <location>
        <begin position="1007"/>
        <end position="1020"/>
    </location>
</feature>
<feature type="region of interest" description="Disordered" evidence="2">
    <location>
        <begin position="987"/>
        <end position="1177"/>
    </location>
</feature>
<sequence length="1299" mass="142088">MATTANRRARPPPIVTTAPSDRTFLRQRHHASRDDVSSSESSGGDDADADDERSRPMSALMPRSALANYFNLDFSFLDDEPPPRKTAYGRRTQEEARRVERTARPPRGDEDYFSARRVSGSAPASKRLSTGSTTGSLPFPSANLPFPSKRPNLPHRASSDSVSTRRSSILSPGFSPSHLPSPDRRRPSAVSYTSVDSAGSVVSASCYASRRSPLSPTFPSIPEAGPDAAEKRKRLAAFLDETASAMEGGKSLMMVVPELVPAGPQHKSLSELAEQQVSPQPASRSDDFRHPFDVAHDYRHGAPQRLPSGADADDDSLSPTSAPPAVLVEPPAHEEQVGERDPDIHSPRATALEAGHSANDQLAADGPGTGEARSLERSFSGLGLSNMDPSGSAVRPQAERSPSTLRAPSPTSPARPSRSSASFEDDERRKRLDKRRKIIRELVETESSYAVDMAVVRDIYLARARGAHMAQIADHVMSTGLGLGSGSAARPPSPSLSPRRASQRPGFTRRVSDRSDAEGARRTSSGSFGATKGDQRRPPVVPSLPALMPGQPLMSEQDLHIVFANLEEIAAFAEGFAGALDAAAGTDDFDADDDRIGEIFVEMIPRIQQVYSTYCVRHHRAILRLQELEPSLRTYLSEAKTLSHGRTNAWDLASLLIKPVQRCLKYPLLLDQILAVTPETHPDRLALQRANADMLLVAEHINEVKKKQDAVNRVVHKDKSSQRRESSRSISSSVTKKLLRSSQKAKTAFGFAENGGDDMFDTLVALVDSTRSGVLRFSNEMRDWTKSTKTALEAQVGMVEGWIQMYAPMAGERHSAASVSHRRLCIFLDEVLIPIIEFPWRELDYEVRRSLILKTDHLLSLFESPRQVIAKRNDKMLDHSRYLAKKLPVDRRGSEEFLLLSSQLLEELPRFLGSVSRYFNIIVGHFAGAQAAYHEAVQERWNAFAEQWVVQVGGDSYEDIEASFAEQHEPLDQMMETLAAGLGLAIAHSSSSSPQTRQRASRHSHRSSTSSRPSSGYNSSLPVTPDEPPRTGHRESYMSGHTSSYSSDRRNRGSLSSANRSSVTSDSSAPSLRPASAGGSGSSREPLTPPPVQPGYPASSVKRSSAGPSSPRNAVYEATGGHDRRSMARRYDHPLPSPPPPPPTTNRKVHHSEASSSTGRQEPSPRLRSQSSSGRTAKELREKYLSTYSVYLPANEAFDGAQHDDDEAFTHGDGPLYIAEAVNPSRSTAIRSGYPILSFDVGERFYVELEEADRVEGGSGWLLGRKMEGDSSLGWARTEDFVMVDEDAGEEEDDDDRLQ</sequence>
<feature type="compositionally biased region" description="Polar residues" evidence="2">
    <location>
        <begin position="1053"/>
        <end position="1064"/>
    </location>
</feature>
<evidence type="ECO:0000313" key="4">
    <source>
        <dbReference type="EMBL" id="TNY18987.1"/>
    </source>
</evidence>
<proteinExistence type="predicted"/>
<protein>
    <recommendedName>
        <fullName evidence="3">DH domain-containing protein</fullName>
    </recommendedName>
</protein>
<feature type="region of interest" description="Disordered" evidence="2">
    <location>
        <begin position="483"/>
        <end position="544"/>
    </location>
</feature>
<dbReference type="GO" id="GO:0031991">
    <property type="term" value="P:regulation of actomyosin contractile ring contraction"/>
    <property type="evidence" value="ECO:0007669"/>
    <property type="project" value="TreeGrafter"/>
</dbReference>
<feature type="compositionally biased region" description="Low complexity" evidence="2">
    <location>
        <begin position="406"/>
        <end position="422"/>
    </location>
</feature>
<feature type="compositionally biased region" description="Low complexity" evidence="2">
    <location>
        <begin position="159"/>
        <end position="171"/>
    </location>
</feature>
<dbReference type="SUPFAM" id="SSF103657">
    <property type="entry name" value="BAR/IMD domain-like"/>
    <property type="match status" value="1"/>
</dbReference>
<feature type="compositionally biased region" description="Low complexity" evidence="2">
    <location>
        <begin position="1065"/>
        <end position="1077"/>
    </location>
</feature>
<dbReference type="STRING" id="5288.A0A5C5FQ37"/>
<keyword evidence="5" id="KW-1185">Reference proteome</keyword>
<reference evidence="4 5" key="1">
    <citation type="submission" date="2019-03" db="EMBL/GenBank/DDBJ databases">
        <title>Rhodosporidium diobovatum UCD-FST 08-225 genome sequencing, assembly, and annotation.</title>
        <authorList>
            <person name="Fakankun I.U."/>
            <person name="Fristensky B."/>
            <person name="Levin D.B."/>
        </authorList>
    </citation>
    <scope>NUCLEOTIDE SEQUENCE [LARGE SCALE GENOMIC DNA]</scope>
    <source>
        <strain evidence="4 5">UCD-FST 08-225</strain>
    </source>
</reference>
<dbReference type="SMART" id="SM00325">
    <property type="entry name" value="RhoGEF"/>
    <property type="match status" value="1"/>
</dbReference>
<organism evidence="4 5">
    <name type="scientific">Rhodotorula diobovata</name>
    <dbReference type="NCBI Taxonomy" id="5288"/>
    <lineage>
        <taxon>Eukaryota</taxon>
        <taxon>Fungi</taxon>
        <taxon>Dikarya</taxon>
        <taxon>Basidiomycota</taxon>
        <taxon>Pucciniomycotina</taxon>
        <taxon>Microbotryomycetes</taxon>
        <taxon>Sporidiobolales</taxon>
        <taxon>Sporidiobolaceae</taxon>
        <taxon>Rhodotorula</taxon>
    </lineage>
</organism>
<feature type="compositionally biased region" description="Polar residues" evidence="2">
    <location>
        <begin position="127"/>
        <end position="136"/>
    </location>
</feature>
<evidence type="ECO:0000313" key="5">
    <source>
        <dbReference type="Proteomes" id="UP000311382"/>
    </source>
</evidence>
<feature type="compositionally biased region" description="Pro residues" evidence="2">
    <location>
        <begin position="1135"/>
        <end position="1144"/>
    </location>
</feature>
<name>A0A5C5FQ37_9BASI</name>
<feature type="compositionally biased region" description="Low complexity" evidence="2">
    <location>
        <begin position="1037"/>
        <end position="1046"/>
    </location>
</feature>
<feature type="domain" description="DH" evidence="3">
    <location>
        <begin position="434"/>
        <end position="704"/>
    </location>
</feature>
<evidence type="ECO:0000259" key="3">
    <source>
        <dbReference type="PROSITE" id="PS50010"/>
    </source>
</evidence>
<dbReference type="EMBL" id="SOZI01000113">
    <property type="protein sequence ID" value="TNY18987.1"/>
    <property type="molecule type" value="Genomic_DNA"/>
</dbReference>
<feature type="region of interest" description="Disordered" evidence="2">
    <location>
        <begin position="380"/>
        <end position="430"/>
    </location>
</feature>
<gene>
    <name evidence="4" type="ORF">DMC30DRAFT_418333</name>
</gene>
<feature type="region of interest" description="Disordered" evidence="2">
    <location>
        <begin position="266"/>
        <end position="346"/>
    </location>
</feature>
<dbReference type="Pfam" id="PF00621">
    <property type="entry name" value="RhoGEF"/>
    <property type="match status" value="1"/>
</dbReference>
<feature type="region of interest" description="Disordered" evidence="2">
    <location>
        <begin position="1"/>
        <end position="60"/>
    </location>
</feature>
<dbReference type="InterPro" id="IPR027267">
    <property type="entry name" value="AH/BAR_dom_sf"/>
</dbReference>
<feature type="compositionally biased region" description="Basic and acidic residues" evidence="2">
    <location>
        <begin position="331"/>
        <end position="346"/>
    </location>
</feature>
<feature type="compositionally biased region" description="Polar residues" evidence="2">
    <location>
        <begin position="273"/>
        <end position="283"/>
    </location>
</feature>
<feature type="compositionally biased region" description="Basic and acidic residues" evidence="2">
    <location>
        <begin position="510"/>
        <end position="521"/>
    </location>
</feature>
<dbReference type="Pfam" id="PF03114">
    <property type="entry name" value="BAR"/>
    <property type="match status" value="1"/>
</dbReference>
<feature type="region of interest" description="Disordered" evidence="2">
    <location>
        <begin position="210"/>
        <end position="232"/>
    </location>
</feature>
<feature type="compositionally biased region" description="Basic and acidic residues" evidence="2">
    <location>
        <begin position="710"/>
        <end position="727"/>
    </location>
</feature>
<dbReference type="PANTHER" id="PTHR22834:SF20">
    <property type="entry name" value="SH3 DOMAIN-CONTAINING PROTEIN"/>
    <property type="match status" value="1"/>
</dbReference>
<feature type="compositionally biased region" description="Polar residues" evidence="2">
    <location>
        <begin position="1101"/>
        <end position="1112"/>
    </location>
</feature>
<feature type="compositionally biased region" description="Basic and acidic residues" evidence="2">
    <location>
        <begin position="91"/>
        <end position="114"/>
    </location>
</feature>
<dbReference type="InterPro" id="IPR035899">
    <property type="entry name" value="DBL_dom_sf"/>
</dbReference>